<comment type="caution">
    <text evidence="1">The sequence shown here is derived from an EMBL/GenBank/DDBJ whole genome shotgun (WGS) entry which is preliminary data.</text>
</comment>
<dbReference type="RefSeq" id="WP_307234020.1">
    <property type="nucleotide sequence ID" value="NZ_JAUSVF010000002.1"/>
</dbReference>
<evidence type="ECO:0000313" key="2">
    <source>
        <dbReference type="Proteomes" id="UP001230207"/>
    </source>
</evidence>
<sequence length="129" mass="14845">MNTLLPELHDGHAPITLQQLFRDALEAYDDWGSGDLVPTVDFQGERISIAEVFDHMRSCTDILPRNMLIEIKERLTRPMNRQNSLDEITFSTAARVMCVLLRKRAMHDDDANLAVLLKRMSAHQMRPSR</sequence>
<organism evidence="1 2">
    <name type="scientific">Pararhizobium capsulatum DSM 1112</name>
    <dbReference type="NCBI Taxonomy" id="1121113"/>
    <lineage>
        <taxon>Bacteria</taxon>
        <taxon>Pseudomonadati</taxon>
        <taxon>Pseudomonadota</taxon>
        <taxon>Alphaproteobacteria</taxon>
        <taxon>Hyphomicrobiales</taxon>
        <taxon>Rhizobiaceae</taxon>
        <taxon>Rhizobium/Agrobacterium group</taxon>
        <taxon>Pararhizobium</taxon>
    </lineage>
</organism>
<name>A0ABU0BVX0_9HYPH</name>
<protein>
    <submittedName>
        <fullName evidence="1">Uncharacterized protein</fullName>
    </submittedName>
</protein>
<evidence type="ECO:0000313" key="1">
    <source>
        <dbReference type="EMBL" id="MDQ0322407.1"/>
    </source>
</evidence>
<gene>
    <name evidence="1" type="ORF">QO002_004613</name>
</gene>
<accession>A0ABU0BVX0</accession>
<reference evidence="1 2" key="1">
    <citation type="submission" date="2023-07" db="EMBL/GenBank/DDBJ databases">
        <title>Genomic Encyclopedia of Type Strains, Phase IV (KMG-IV): sequencing the most valuable type-strain genomes for metagenomic binning, comparative biology and taxonomic classification.</title>
        <authorList>
            <person name="Goeker M."/>
        </authorList>
    </citation>
    <scope>NUCLEOTIDE SEQUENCE [LARGE SCALE GENOMIC DNA]</scope>
    <source>
        <strain evidence="1 2">DSM 1112</strain>
    </source>
</reference>
<dbReference type="Proteomes" id="UP001230207">
    <property type="component" value="Unassembled WGS sequence"/>
</dbReference>
<proteinExistence type="predicted"/>
<keyword evidence="2" id="KW-1185">Reference proteome</keyword>
<dbReference type="EMBL" id="JAUSVF010000002">
    <property type="protein sequence ID" value="MDQ0322407.1"/>
    <property type="molecule type" value="Genomic_DNA"/>
</dbReference>